<evidence type="ECO:0000256" key="1">
    <source>
        <dbReference type="SAM" id="MobiDB-lite"/>
    </source>
</evidence>
<sequence length="293" mass="32471">MRFVYYRLQKTNAKDESEITWHQIMLAHPKLSVWQPKQLSYRWYLIKAKALPHLQALGKFQDCIVYLLELFRAKRVSIGGDASSSAKSIVSAEFIDESDEDENDEGLNNNEQPAVIAVKPKKVKKNKKKSDMAVATSSQSVIGANNVVPSESEVIVPAKSVNNGNNGNKDAQNSGRNDNDARVQTTIAVKNVKKNKNETSATILAEATPAATTPLANSPKKKKRKAMLDSQYSESSPKLAEITAAVTAEKPQRKNQSSEMENSTTPTDEPPKKKKNLPTILLLLTKRLKKRTK</sequence>
<feature type="region of interest" description="Disordered" evidence="1">
    <location>
        <begin position="213"/>
        <end position="293"/>
    </location>
</feature>
<organism evidence="2 3">
    <name type="scientific">Rhizoclosmatium globosum</name>
    <dbReference type="NCBI Taxonomy" id="329046"/>
    <lineage>
        <taxon>Eukaryota</taxon>
        <taxon>Fungi</taxon>
        <taxon>Fungi incertae sedis</taxon>
        <taxon>Chytridiomycota</taxon>
        <taxon>Chytridiomycota incertae sedis</taxon>
        <taxon>Chytridiomycetes</taxon>
        <taxon>Chytridiales</taxon>
        <taxon>Chytriomycetaceae</taxon>
        <taxon>Rhizoclosmatium</taxon>
    </lineage>
</organism>
<evidence type="ECO:0000313" key="3">
    <source>
        <dbReference type="Proteomes" id="UP000193642"/>
    </source>
</evidence>
<gene>
    <name evidence="2" type="ORF">BCR33DRAFT_461035</name>
</gene>
<dbReference type="Proteomes" id="UP000193642">
    <property type="component" value="Unassembled WGS sequence"/>
</dbReference>
<dbReference type="AlphaFoldDB" id="A0A1Y2CZ66"/>
<dbReference type="EMBL" id="MCGO01000005">
    <property type="protein sequence ID" value="ORY51645.1"/>
    <property type="molecule type" value="Genomic_DNA"/>
</dbReference>
<feature type="compositionally biased region" description="Polar residues" evidence="1">
    <location>
        <begin position="254"/>
        <end position="263"/>
    </location>
</feature>
<evidence type="ECO:0000313" key="2">
    <source>
        <dbReference type="EMBL" id="ORY51645.1"/>
    </source>
</evidence>
<name>A0A1Y2CZ66_9FUNG</name>
<dbReference type="OrthoDB" id="10460685at2759"/>
<comment type="caution">
    <text evidence="2">The sequence shown here is derived from an EMBL/GenBank/DDBJ whole genome shotgun (WGS) entry which is preliminary data.</text>
</comment>
<reference evidence="2 3" key="1">
    <citation type="submission" date="2016-07" db="EMBL/GenBank/DDBJ databases">
        <title>Pervasive Adenine N6-methylation of Active Genes in Fungi.</title>
        <authorList>
            <consortium name="DOE Joint Genome Institute"/>
            <person name="Mondo S.J."/>
            <person name="Dannebaum R.O."/>
            <person name="Kuo R.C."/>
            <person name="Labutti K."/>
            <person name="Haridas S."/>
            <person name="Kuo A."/>
            <person name="Salamov A."/>
            <person name="Ahrendt S.R."/>
            <person name="Lipzen A."/>
            <person name="Sullivan W."/>
            <person name="Andreopoulos W.B."/>
            <person name="Clum A."/>
            <person name="Lindquist E."/>
            <person name="Daum C."/>
            <person name="Ramamoorthy G.K."/>
            <person name="Gryganskyi A."/>
            <person name="Culley D."/>
            <person name="Magnuson J.K."/>
            <person name="James T.Y."/>
            <person name="O'Malley M.A."/>
            <person name="Stajich J.E."/>
            <person name="Spatafora J.W."/>
            <person name="Visel A."/>
            <person name="Grigoriev I.V."/>
        </authorList>
    </citation>
    <scope>NUCLEOTIDE SEQUENCE [LARGE SCALE GENOMIC DNA]</scope>
    <source>
        <strain evidence="2 3">JEL800</strain>
    </source>
</reference>
<accession>A0A1Y2CZ66</accession>
<protein>
    <submittedName>
        <fullName evidence="2">Uncharacterized protein</fullName>
    </submittedName>
</protein>
<proteinExistence type="predicted"/>
<feature type="region of interest" description="Disordered" evidence="1">
    <location>
        <begin position="157"/>
        <end position="181"/>
    </location>
</feature>
<feature type="compositionally biased region" description="Polar residues" evidence="1">
    <location>
        <begin position="169"/>
        <end position="181"/>
    </location>
</feature>
<keyword evidence="3" id="KW-1185">Reference proteome</keyword>